<accession>A0A7S0QJ32</accession>
<comment type="subcellular location">
    <subcellularLocation>
        <location evidence="1">Membrane</location>
        <topology evidence="1">Multi-pass membrane protein</topology>
    </subcellularLocation>
</comment>
<protein>
    <recommendedName>
        <fullName evidence="6">Ion transport domain-containing protein</fullName>
    </recommendedName>
</protein>
<dbReference type="InterPro" id="IPR005821">
    <property type="entry name" value="Ion_trans_dom"/>
</dbReference>
<evidence type="ECO:0000256" key="3">
    <source>
        <dbReference type="ARBA" id="ARBA00022989"/>
    </source>
</evidence>
<dbReference type="PANTHER" id="PTHR13715">
    <property type="entry name" value="RYANODINE RECEPTOR AND IP3 RECEPTOR"/>
    <property type="match status" value="1"/>
</dbReference>
<keyword evidence="2 5" id="KW-0812">Transmembrane</keyword>
<evidence type="ECO:0000256" key="2">
    <source>
        <dbReference type="ARBA" id="ARBA00022692"/>
    </source>
</evidence>
<evidence type="ECO:0000256" key="1">
    <source>
        <dbReference type="ARBA" id="ARBA00004141"/>
    </source>
</evidence>
<name>A0A7S0QJ32_9CRYP</name>
<feature type="transmembrane region" description="Helical" evidence="5">
    <location>
        <begin position="313"/>
        <end position="330"/>
    </location>
</feature>
<dbReference type="GO" id="GO:0005216">
    <property type="term" value="F:monoatomic ion channel activity"/>
    <property type="evidence" value="ECO:0007669"/>
    <property type="project" value="InterPro"/>
</dbReference>
<dbReference type="InterPro" id="IPR015925">
    <property type="entry name" value="Ryanodine_IP3_receptor"/>
</dbReference>
<organism evidence="7">
    <name type="scientific">Cryptomonas curvata</name>
    <dbReference type="NCBI Taxonomy" id="233186"/>
    <lineage>
        <taxon>Eukaryota</taxon>
        <taxon>Cryptophyceae</taxon>
        <taxon>Cryptomonadales</taxon>
        <taxon>Cryptomonadaceae</taxon>
        <taxon>Cryptomonas</taxon>
    </lineage>
</organism>
<evidence type="ECO:0000313" key="7">
    <source>
        <dbReference type="EMBL" id="CAD8633393.1"/>
    </source>
</evidence>
<keyword evidence="4 5" id="KW-0472">Membrane</keyword>
<sequence>MNYLLQMYNPEMLLRRSPGAPHFSADANDSDETQQVETIGRVNKMEQVKAQAEDIALLYYIVYSSLAAYDKSGQFNAKLNSDWLWDFESLRGKIGVIEISRGGALEKACFVVPRVCRYLTRAMKESVIAGVNRANLQTQLAGLVEHLEPLYEEMRHQQRLTDSLVLNVFRTTLIWRERIFFCLGIAINVCMLLFYSYECNGTFICGDNEKLIRFRLKPGWRELVKVLTAIQSFFALTRLWWYIVEIGIPRVNRLLSSHAHTLRINPLLAWLVRLPPNLATASSSSSFGSIPSVVGWLQVQTVCLLYALSDMQLWIIAVMATTNVLALLITSEWASLLLTAHVFEVFAHFRVLQNVMRSITYRGGTLLQTAGLALVMIYLFGVAGFALFPDVFQFAEAELSGGRKLEPNNNGASCTSIWKCTLVILDMGVRKEDVGESMNDLPWTLDNREGYANPNLIYYRIIYTLLFFCLITTILMNIIFGVIIDTFAELRSKKEQIDLDMSGRCFICGLDRFIFDEAGRETGDGFQHHITHEHNIWKYIFFLVYLKEKPFENFTGGESYVFNKTMEVCLHPRTREVLVDQNTKAEIKVLKEQIDLMWFPQQNAMALSRRPKTADEVLLEQVSQLQMRSAVFENDLSRRREALAGQEALSFSV</sequence>
<feature type="transmembrane region" description="Helical" evidence="5">
    <location>
        <begin position="365"/>
        <end position="388"/>
    </location>
</feature>
<evidence type="ECO:0000256" key="4">
    <source>
        <dbReference type="ARBA" id="ARBA00023136"/>
    </source>
</evidence>
<feature type="transmembrane region" description="Helical" evidence="5">
    <location>
        <begin position="179"/>
        <end position="197"/>
    </location>
</feature>
<dbReference type="GO" id="GO:0006816">
    <property type="term" value="P:calcium ion transport"/>
    <property type="evidence" value="ECO:0007669"/>
    <property type="project" value="InterPro"/>
</dbReference>
<keyword evidence="3 5" id="KW-1133">Transmembrane helix</keyword>
<dbReference type="Pfam" id="PF00520">
    <property type="entry name" value="Ion_trans"/>
    <property type="match status" value="1"/>
</dbReference>
<dbReference type="GO" id="GO:0016020">
    <property type="term" value="C:membrane"/>
    <property type="evidence" value="ECO:0007669"/>
    <property type="project" value="UniProtKB-SubCell"/>
</dbReference>
<feature type="transmembrane region" description="Helical" evidence="5">
    <location>
        <begin position="457"/>
        <end position="484"/>
    </location>
</feature>
<evidence type="ECO:0000256" key="5">
    <source>
        <dbReference type="SAM" id="Phobius"/>
    </source>
</evidence>
<dbReference type="Gene3D" id="1.10.287.70">
    <property type="match status" value="1"/>
</dbReference>
<dbReference type="EMBL" id="HBEZ01020020">
    <property type="protein sequence ID" value="CAD8633393.1"/>
    <property type="molecule type" value="Transcribed_RNA"/>
</dbReference>
<feature type="domain" description="Ion transport" evidence="6">
    <location>
        <begin position="332"/>
        <end position="494"/>
    </location>
</feature>
<dbReference type="AlphaFoldDB" id="A0A7S0QJ32"/>
<evidence type="ECO:0000259" key="6">
    <source>
        <dbReference type="Pfam" id="PF00520"/>
    </source>
</evidence>
<proteinExistence type="predicted"/>
<reference evidence="7" key="1">
    <citation type="submission" date="2021-01" db="EMBL/GenBank/DDBJ databases">
        <authorList>
            <person name="Corre E."/>
            <person name="Pelletier E."/>
            <person name="Niang G."/>
            <person name="Scheremetjew M."/>
            <person name="Finn R."/>
            <person name="Kale V."/>
            <person name="Holt S."/>
            <person name="Cochrane G."/>
            <person name="Meng A."/>
            <person name="Brown T."/>
            <person name="Cohen L."/>
        </authorList>
    </citation>
    <scope>NUCLEOTIDE SEQUENCE</scope>
    <source>
        <strain evidence="7">CCAP979/52</strain>
    </source>
</reference>
<dbReference type="PANTHER" id="PTHR13715:SF99">
    <property type="entry name" value="INOSITOL 1,4,5-TRISPHOSPHATE RECEPTOR-LIKE PROTEIN A"/>
    <property type="match status" value="1"/>
</dbReference>
<gene>
    <name evidence="7" type="ORF">CCUR1050_LOCUS11074</name>
</gene>